<evidence type="ECO:0000313" key="3">
    <source>
        <dbReference type="EMBL" id="MFC5884281.1"/>
    </source>
</evidence>
<evidence type="ECO:0000259" key="2">
    <source>
        <dbReference type="Pfam" id="PF12697"/>
    </source>
</evidence>
<comment type="caution">
    <text evidence="3">The sequence shown here is derived from an EMBL/GenBank/DDBJ whole genome shotgun (WGS) entry which is preliminary data.</text>
</comment>
<evidence type="ECO:0000256" key="1">
    <source>
        <dbReference type="ARBA" id="ARBA00022801"/>
    </source>
</evidence>
<dbReference type="EMBL" id="JBHSOD010000003">
    <property type="protein sequence ID" value="MFC5884281.1"/>
    <property type="molecule type" value="Genomic_DNA"/>
</dbReference>
<dbReference type="PANTHER" id="PTHR43798">
    <property type="entry name" value="MONOACYLGLYCEROL LIPASE"/>
    <property type="match status" value="1"/>
</dbReference>
<dbReference type="PANTHER" id="PTHR43798:SF31">
    <property type="entry name" value="AB HYDROLASE SUPERFAMILY PROTEIN YCLE"/>
    <property type="match status" value="1"/>
</dbReference>
<gene>
    <name evidence="3" type="ORF">ACFP0N_04670</name>
</gene>
<organism evidence="3 4">
    <name type="scientific">Kitasatospora aburaviensis</name>
    <dbReference type="NCBI Taxonomy" id="67265"/>
    <lineage>
        <taxon>Bacteria</taxon>
        <taxon>Bacillati</taxon>
        <taxon>Actinomycetota</taxon>
        <taxon>Actinomycetes</taxon>
        <taxon>Kitasatosporales</taxon>
        <taxon>Streptomycetaceae</taxon>
        <taxon>Kitasatospora</taxon>
    </lineage>
</organism>
<protein>
    <submittedName>
        <fullName evidence="3">Alpha/beta fold hydrolase</fullName>
    </submittedName>
</protein>
<proteinExistence type="predicted"/>
<dbReference type="Gene3D" id="3.40.50.1820">
    <property type="entry name" value="alpha/beta hydrolase"/>
    <property type="match status" value="1"/>
</dbReference>
<keyword evidence="1 3" id="KW-0378">Hydrolase</keyword>
<reference evidence="4" key="1">
    <citation type="journal article" date="2019" name="Int. J. Syst. Evol. Microbiol.">
        <title>The Global Catalogue of Microorganisms (GCM) 10K type strain sequencing project: providing services to taxonomists for standard genome sequencing and annotation.</title>
        <authorList>
            <consortium name="The Broad Institute Genomics Platform"/>
            <consortium name="The Broad Institute Genome Sequencing Center for Infectious Disease"/>
            <person name="Wu L."/>
            <person name="Ma J."/>
        </authorList>
    </citation>
    <scope>NUCLEOTIDE SEQUENCE [LARGE SCALE GENOMIC DNA]</scope>
    <source>
        <strain evidence="4">CGMCC 4.1469</strain>
    </source>
</reference>
<dbReference type="Pfam" id="PF12697">
    <property type="entry name" value="Abhydrolase_6"/>
    <property type="match status" value="1"/>
</dbReference>
<dbReference type="PRINTS" id="PR00111">
    <property type="entry name" value="ABHYDROLASE"/>
</dbReference>
<dbReference type="Proteomes" id="UP001596067">
    <property type="component" value="Unassembled WGS sequence"/>
</dbReference>
<dbReference type="InterPro" id="IPR029058">
    <property type="entry name" value="AB_hydrolase_fold"/>
</dbReference>
<dbReference type="InterPro" id="IPR050266">
    <property type="entry name" value="AB_hydrolase_sf"/>
</dbReference>
<dbReference type="GO" id="GO:0016787">
    <property type="term" value="F:hydrolase activity"/>
    <property type="evidence" value="ECO:0007669"/>
    <property type="project" value="UniProtKB-KW"/>
</dbReference>
<dbReference type="InterPro" id="IPR000073">
    <property type="entry name" value="AB_hydrolase_1"/>
</dbReference>
<evidence type="ECO:0000313" key="4">
    <source>
        <dbReference type="Proteomes" id="UP001596067"/>
    </source>
</evidence>
<accession>A0ABW1EQG8</accession>
<sequence length="273" mass="29124">MTTNTTDPGAVPTDGVRIPVPGGGHLWADRNGTGSPVVLLHGAGMDSRLWDPVVPRLAGRHEVIRFDARGLGRSTEPGAPFSDVEDLRSVLDHFGHRRAALVGLSMGGETSIDFALAHPDRVTALALVGASVGGHSWPTTPELSAYAVARRERDTARLAELELSIWASLGRTAPGGELIEAMVAHNAERRIISELHLAPSAESDAEARLGTITAPTLVVHGDRDHPEIGVIAERLAADLPVAHARRIPDADHYLPLRTPERLTELLLAHLARS</sequence>
<dbReference type="SUPFAM" id="SSF53474">
    <property type="entry name" value="alpha/beta-Hydrolases"/>
    <property type="match status" value="1"/>
</dbReference>
<name>A0ABW1EQG8_9ACTN</name>
<feature type="domain" description="AB hydrolase-1" evidence="2">
    <location>
        <begin position="37"/>
        <end position="263"/>
    </location>
</feature>
<dbReference type="RefSeq" id="WP_313762389.1">
    <property type="nucleotide sequence ID" value="NZ_BAAAVH010000050.1"/>
</dbReference>
<keyword evidence="4" id="KW-1185">Reference proteome</keyword>